<evidence type="ECO:0000313" key="2">
    <source>
        <dbReference type="EMBL" id="KKN21771.1"/>
    </source>
</evidence>
<dbReference type="AlphaFoldDB" id="A0A0F9R9D0"/>
<sequence>MKKFYQSKTVWFNALAILLAVLLPVLEGFGYSGEVPADAQIFVFAAIAGVNLILRYFFTGQPLRE</sequence>
<keyword evidence="1" id="KW-0812">Transmembrane</keyword>
<proteinExistence type="predicted"/>
<gene>
    <name evidence="2" type="ORF">LCGC14_0921970</name>
</gene>
<comment type="caution">
    <text evidence="2">The sequence shown here is derived from an EMBL/GenBank/DDBJ whole genome shotgun (WGS) entry which is preliminary data.</text>
</comment>
<name>A0A0F9R9D0_9ZZZZ</name>
<feature type="transmembrane region" description="Helical" evidence="1">
    <location>
        <begin position="39"/>
        <end position="58"/>
    </location>
</feature>
<feature type="transmembrane region" description="Helical" evidence="1">
    <location>
        <begin position="12"/>
        <end position="33"/>
    </location>
</feature>
<accession>A0A0F9R9D0</accession>
<keyword evidence="1" id="KW-1133">Transmembrane helix</keyword>
<keyword evidence="1" id="KW-0472">Membrane</keyword>
<protein>
    <submittedName>
        <fullName evidence="2">Uncharacterized protein</fullName>
    </submittedName>
</protein>
<dbReference type="EMBL" id="LAZR01003120">
    <property type="protein sequence ID" value="KKN21771.1"/>
    <property type="molecule type" value="Genomic_DNA"/>
</dbReference>
<reference evidence="2" key="1">
    <citation type="journal article" date="2015" name="Nature">
        <title>Complex archaea that bridge the gap between prokaryotes and eukaryotes.</title>
        <authorList>
            <person name="Spang A."/>
            <person name="Saw J.H."/>
            <person name="Jorgensen S.L."/>
            <person name="Zaremba-Niedzwiedzka K."/>
            <person name="Martijn J."/>
            <person name="Lind A.E."/>
            <person name="van Eijk R."/>
            <person name="Schleper C."/>
            <person name="Guy L."/>
            <person name="Ettema T.J."/>
        </authorList>
    </citation>
    <scope>NUCLEOTIDE SEQUENCE</scope>
</reference>
<evidence type="ECO:0000256" key="1">
    <source>
        <dbReference type="SAM" id="Phobius"/>
    </source>
</evidence>
<organism evidence="2">
    <name type="scientific">marine sediment metagenome</name>
    <dbReference type="NCBI Taxonomy" id="412755"/>
    <lineage>
        <taxon>unclassified sequences</taxon>
        <taxon>metagenomes</taxon>
        <taxon>ecological metagenomes</taxon>
    </lineage>
</organism>